<dbReference type="InterPro" id="IPR016024">
    <property type="entry name" value="ARM-type_fold"/>
</dbReference>
<sequence length="1631" mass="179447">MSKQQPRKKGNLQPASSTRAAALLTSNSGGLGGVPSTIGFVGFDGLTGSGGGGSLPEEFGPDLDAELRIVFRKLSKKDAVTREKALKELIELLSAKDDAAVEAAALCWTRPYSKLTLDGGFKVRAGSHNVMSAFAARLGRSLGKMVKQIVPYLILGMSDPYREVAQAAESCFESAFREEKRLQAVRLCSSETMTICTELLSSTGALFNPQKYDTEETEEMRQTRLISSALLAIHRVVSDSTDTELTSLRDHLARSLWTDNKFWKTVCKHKSGAVRAATFRLLRTWIERFATDFETFAKSAATAIVAALEDSDISVAKNAFDCWLLCLGNEDFWKNVNIEKAVIPKFLAILRSDSASTSAVIGPCLLPSFSAILARVETDKKEDFMRRWINSLIQGMTESPEKTPLSSAKPKNDAWIAAFVDCFKFCISNANGSRLLLDEMLENLLTVVRLALDKKGSSAQVVSNAVAWTVYRSSSSAAVPNFVISHFVEQLTEEVVKRSSDDGAAVEFVEHIVASGADSLGAALASQLFHHCLNSLSSVHSSTTMASIAASKRLNTPAFWEELQKLGWKSTDEVVLRLVDLVVAGQVDAVSVPAHVSTVLTFVSELCADGVAEQTLRRLSQCDNVVVRKALLGEARKRLALKPIQDWIATADFKEFWLRCLQEAAVEQDADLWSTLMEYTSHFISSTRVAEQAVVEETLVALSTILTAWCQSMITERSADRCLTMIVQLVRVIFDSGHISSDSTSLEVIVRQIWILLLDSATHLSDSLAASLEEIVSKAVTVRKSDDLYSSLTQELTTRLDTEVFSVDRMQWFISCALRLSAHKEEKLNAFRLSAEAEKKLLASIGRQYALMFWLGDSCPIPLTKPESCESAPLALRSFINRTVFSALLLMDCGGNCWSTASPNKSSPPIATSVIAVAALVRVLAAEDALDSHTESLTCSLQPALELLRTDSAGRFALVKQLLRSALASPDAISLLSLSLLCELLDADERRDVERSLASEVRDAAVDVEKVALVGTALRVPMTGAIKNRQGTPLGKWTLIFQLAAAAYDNETALALFDVWLAEHQEEMQTHLLLCCDGSAVADWSTLAFNCALIRFLCRIAEDVSTLNAAQRDFLCCSLVSWLQTCEQMVESGVAEGEEFSLFSCHVLSLFDSCARQAASDKAVTDFVQEWNEFFAESCANSILPWLFSRCDGSAKWDFVCDALCGAVTHLNKQALLSVKLPTLLDPEMEKNNYSAGLQSLLLRAAPLLRNRHRSAQLASWSIITNVLDDLYTAETLDTSATADEETTSSKPTGNEAAKTIPTVLKQTLDSSYGQVEAHMSNGADAWGEPDLLAFLLAWDSLLGFMVKVPADQRPKYSTALTEPLDRLMITLFAVMPERPYSRSSSEPFGDLLTTRPDLVDALPDGDVFVKQPVFAHSHKRRTRGEMEHLACNIFYRALATFPALVRHWHHAQSKAFAATISRYTTKYVSPILSAAELDSVGKSGKTFDTMTVTVRPSVREVIAKYQMEDTSMELTVTLPADYPLTQATVSNDRAVVGVEMKRRWLLQLTVFLAHQNGSLLDGLLLWKRNIDRHIEGVEDCPICMMTVHSGNYQLPKVCCRQCKKRFHGACLYKWFESSNQSSCPLCRALF</sequence>
<dbReference type="Pfam" id="PF23009">
    <property type="entry name" value="UBC_like"/>
    <property type="match status" value="1"/>
</dbReference>
<dbReference type="InterPro" id="IPR054476">
    <property type="entry name" value="Ltn1_N"/>
</dbReference>
<feature type="domain" description="RING-type" evidence="20">
    <location>
        <begin position="1581"/>
        <end position="1628"/>
    </location>
</feature>
<keyword evidence="10" id="KW-0677">Repeat</keyword>
<dbReference type="CDD" id="cd16491">
    <property type="entry name" value="RING-CH-C4HC3_LTN1"/>
    <property type="match status" value="1"/>
</dbReference>
<evidence type="ECO:0000256" key="8">
    <source>
        <dbReference type="ARBA" id="ARBA00022679"/>
    </source>
</evidence>
<dbReference type="InterPro" id="IPR039804">
    <property type="entry name" value="RING-CH-C4HC3_LTN1"/>
</dbReference>
<dbReference type="FunFam" id="3.30.40.10:FF:000038">
    <property type="entry name" value="E3 ubiquitin-protein ligase listerin"/>
    <property type="match status" value="1"/>
</dbReference>
<dbReference type="GO" id="GO:0005829">
    <property type="term" value="C:cytosol"/>
    <property type="evidence" value="ECO:0007669"/>
    <property type="project" value="UniProtKB-SubCell"/>
</dbReference>
<evidence type="ECO:0000256" key="7">
    <source>
        <dbReference type="ARBA" id="ARBA00022490"/>
    </source>
</evidence>
<dbReference type="InterPro" id="IPR039795">
    <property type="entry name" value="LTN1/Rkr1"/>
</dbReference>
<dbReference type="PROSITE" id="PS50089">
    <property type="entry name" value="ZF_RING_2"/>
    <property type="match status" value="1"/>
</dbReference>
<evidence type="ECO:0000256" key="9">
    <source>
        <dbReference type="ARBA" id="ARBA00022723"/>
    </source>
</evidence>
<evidence type="ECO:0000256" key="4">
    <source>
        <dbReference type="ARBA" id="ARBA00007997"/>
    </source>
</evidence>
<keyword evidence="9 18" id="KW-0479">Metal-binding</keyword>
<dbReference type="EC" id="2.3.2.27" evidence="5 18"/>
<feature type="region of interest" description="Disordered" evidence="19">
    <location>
        <begin position="1281"/>
        <end position="1300"/>
    </location>
</feature>
<dbReference type="InterPro" id="IPR011989">
    <property type="entry name" value="ARM-like"/>
</dbReference>
<evidence type="ECO:0000256" key="17">
    <source>
        <dbReference type="PROSITE-ProRule" id="PRU00175"/>
    </source>
</evidence>
<dbReference type="GO" id="GO:0072344">
    <property type="term" value="P:rescue of stalled ribosome"/>
    <property type="evidence" value="ECO:0007669"/>
    <property type="project" value="UniProtKB-UniRule"/>
</dbReference>
<comment type="catalytic activity">
    <reaction evidence="1 18">
        <text>S-ubiquitinyl-[E2 ubiquitin-conjugating enzyme]-L-cysteine + [acceptor protein]-L-lysine = [E2 ubiquitin-conjugating enzyme]-L-cysteine + N(6)-ubiquitinyl-[acceptor protein]-L-lysine.</text>
        <dbReference type="EC" id="2.3.2.27"/>
    </reaction>
</comment>
<dbReference type="Gene3D" id="1.25.10.10">
    <property type="entry name" value="Leucine-rich Repeat Variant"/>
    <property type="match status" value="1"/>
</dbReference>
<evidence type="ECO:0000259" key="20">
    <source>
        <dbReference type="PROSITE" id="PS50089"/>
    </source>
</evidence>
<evidence type="ECO:0000256" key="1">
    <source>
        <dbReference type="ARBA" id="ARBA00000900"/>
    </source>
</evidence>
<evidence type="ECO:0000256" key="5">
    <source>
        <dbReference type="ARBA" id="ARBA00012483"/>
    </source>
</evidence>
<evidence type="ECO:0000256" key="16">
    <source>
        <dbReference type="ARBA" id="ARBA00065062"/>
    </source>
</evidence>
<evidence type="ECO:0000256" key="14">
    <source>
        <dbReference type="ARBA" id="ARBA00032366"/>
    </source>
</evidence>
<reference evidence="22" key="1">
    <citation type="submission" date="2022-11" db="UniProtKB">
        <authorList>
            <consortium name="WormBaseParasite"/>
        </authorList>
    </citation>
    <scope>IDENTIFICATION</scope>
</reference>
<dbReference type="GO" id="GO:1990116">
    <property type="term" value="P:ribosome-associated ubiquitin-dependent protein catabolic process"/>
    <property type="evidence" value="ECO:0007669"/>
    <property type="project" value="UniProtKB-UniRule"/>
</dbReference>
<keyword evidence="21" id="KW-1185">Reference proteome</keyword>
<dbReference type="Pfam" id="PF22958">
    <property type="entry name" value="Ltn1_1st"/>
    <property type="match status" value="1"/>
</dbReference>
<dbReference type="Pfam" id="PF22999">
    <property type="entry name" value="LTN1_E3_ligase_6th"/>
    <property type="match status" value="1"/>
</dbReference>
<dbReference type="WBParaSite" id="PSAMB.scaffold575size46759.g7147.t1">
    <property type="protein sequence ID" value="PSAMB.scaffold575size46759.g7147.t1"/>
    <property type="gene ID" value="PSAMB.scaffold575size46759.g7147"/>
</dbReference>
<evidence type="ECO:0000313" key="21">
    <source>
        <dbReference type="Proteomes" id="UP000887566"/>
    </source>
</evidence>
<evidence type="ECO:0000256" key="2">
    <source>
        <dbReference type="ARBA" id="ARBA00004514"/>
    </source>
</evidence>
<dbReference type="InterPro" id="IPR013083">
    <property type="entry name" value="Znf_RING/FYVE/PHD"/>
</dbReference>
<evidence type="ECO:0000256" key="3">
    <source>
        <dbReference type="ARBA" id="ARBA00004906"/>
    </source>
</evidence>
<dbReference type="Gene3D" id="3.30.40.10">
    <property type="entry name" value="Zinc/RING finger domain, C3HC4 (zinc finger)"/>
    <property type="match status" value="1"/>
</dbReference>
<evidence type="ECO:0000256" key="13">
    <source>
        <dbReference type="ARBA" id="ARBA00022833"/>
    </source>
</evidence>
<organism evidence="21 22">
    <name type="scientific">Plectus sambesii</name>
    <dbReference type="NCBI Taxonomy" id="2011161"/>
    <lineage>
        <taxon>Eukaryota</taxon>
        <taxon>Metazoa</taxon>
        <taxon>Ecdysozoa</taxon>
        <taxon>Nematoda</taxon>
        <taxon>Chromadorea</taxon>
        <taxon>Plectida</taxon>
        <taxon>Plectina</taxon>
        <taxon>Plectoidea</taxon>
        <taxon>Plectidae</taxon>
        <taxon>Plectus</taxon>
    </lineage>
</organism>
<dbReference type="GO" id="GO:0008270">
    <property type="term" value="F:zinc ion binding"/>
    <property type="evidence" value="ECO:0007669"/>
    <property type="project" value="UniProtKB-KW"/>
</dbReference>
<name>A0A914WXB3_9BILA</name>
<dbReference type="Pfam" id="PF13639">
    <property type="entry name" value="zf-RING_2"/>
    <property type="match status" value="1"/>
</dbReference>
<dbReference type="SUPFAM" id="SSF48371">
    <property type="entry name" value="ARM repeat"/>
    <property type="match status" value="1"/>
</dbReference>
<dbReference type="GO" id="GO:1990112">
    <property type="term" value="C:RQC complex"/>
    <property type="evidence" value="ECO:0007669"/>
    <property type="project" value="UniProtKB-UniRule"/>
</dbReference>
<dbReference type="InterPro" id="IPR054477">
    <property type="entry name" value="LTN1_E3_ligase_6th"/>
</dbReference>
<dbReference type="InterPro" id="IPR054478">
    <property type="entry name" value="LTN1_UBC"/>
</dbReference>
<dbReference type="InterPro" id="IPR001841">
    <property type="entry name" value="Znf_RING"/>
</dbReference>
<keyword evidence="7" id="KW-0963">Cytoplasm</keyword>
<accession>A0A914WXB3</accession>
<comment type="similarity">
    <text evidence="4 18">Belongs to the LTN1 family.</text>
</comment>
<dbReference type="SUPFAM" id="SSF57850">
    <property type="entry name" value="RING/U-box"/>
    <property type="match status" value="1"/>
</dbReference>
<protein>
    <recommendedName>
        <fullName evidence="6 18">E3 ubiquitin-protein ligase listerin</fullName>
        <ecNumber evidence="5 18">2.3.2.27</ecNumber>
    </recommendedName>
    <alternativeName>
        <fullName evidence="14 18">RING-type E3 ubiquitin transferase listerin</fullName>
    </alternativeName>
</protein>
<dbReference type="GO" id="GO:0043023">
    <property type="term" value="F:ribosomal large subunit binding"/>
    <property type="evidence" value="ECO:0007669"/>
    <property type="project" value="TreeGrafter"/>
</dbReference>
<evidence type="ECO:0000256" key="19">
    <source>
        <dbReference type="SAM" id="MobiDB-lite"/>
    </source>
</evidence>
<proteinExistence type="inferred from homology"/>
<comment type="function">
    <text evidence="15">E3 ubiquitin-protein ligase. Component of the ribosome quality control complex (RQC), a ribosome-associated complex that mediates ubiquitination and extraction of incompletely synthesized nascent chains for proteasomal degradation. Ubiquitination leads to vcp/p97 recruitment for extraction and degradation of the incomplete translation product.</text>
</comment>
<dbReference type="Proteomes" id="UP000887566">
    <property type="component" value="Unplaced"/>
</dbReference>
<evidence type="ECO:0000256" key="10">
    <source>
        <dbReference type="ARBA" id="ARBA00022737"/>
    </source>
</evidence>
<comment type="subunit">
    <text evidence="16">Component of the ribosome quality control complex (RQC), composed of at least the E3 ubiquitin ligase ltn1 and nemf. The complex probably also contains tcf25 as well as vcp/p97 and its ubiquitin-binding cofactors. RQC forms a stable complex with 60S ribosomal subunits.</text>
</comment>
<dbReference type="Pfam" id="PF24618">
    <property type="entry name" value="LTN1_E3_ligase_5th"/>
    <property type="match status" value="1"/>
</dbReference>
<keyword evidence="13 18" id="KW-0862">Zinc</keyword>
<keyword evidence="12 18" id="KW-0833">Ubl conjugation pathway</keyword>
<evidence type="ECO:0000256" key="11">
    <source>
        <dbReference type="ARBA" id="ARBA00022771"/>
    </source>
</evidence>
<keyword evidence="8 18" id="KW-0808">Transferase</keyword>
<keyword evidence="11 17" id="KW-0863">Zinc-finger</keyword>
<evidence type="ECO:0000256" key="6">
    <source>
        <dbReference type="ARBA" id="ARBA00017157"/>
    </source>
</evidence>
<dbReference type="GO" id="GO:0061630">
    <property type="term" value="F:ubiquitin protein ligase activity"/>
    <property type="evidence" value="ECO:0007669"/>
    <property type="project" value="UniProtKB-UniRule"/>
</dbReference>
<evidence type="ECO:0000256" key="15">
    <source>
        <dbReference type="ARBA" id="ARBA00053497"/>
    </source>
</evidence>
<evidence type="ECO:0000313" key="22">
    <source>
        <dbReference type="WBParaSite" id="PSAMB.scaffold575size46759.g7147.t1"/>
    </source>
</evidence>
<dbReference type="InterPro" id="IPR056241">
    <property type="entry name" value="LTN1_HEAT_5th"/>
</dbReference>
<dbReference type="PANTHER" id="PTHR12389">
    <property type="entry name" value="ZINC FINGER PROTEIN 294"/>
    <property type="match status" value="1"/>
</dbReference>
<evidence type="ECO:0000256" key="12">
    <source>
        <dbReference type="ARBA" id="ARBA00022786"/>
    </source>
</evidence>
<comment type="subcellular location">
    <subcellularLocation>
        <location evidence="2">Cytoplasm</location>
        <location evidence="2">Cytosol</location>
    </subcellularLocation>
</comment>
<evidence type="ECO:0000256" key="18">
    <source>
        <dbReference type="RuleBase" id="RU367090"/>
    </source>
</evidence>
<dbReference type="PANTHER" id="PTHR12389:SF0">
    <property type="entry name" value="E3 UBIQUITIN-PROTEIN LIGASE LISTERIN"/>
    <property type="match status" value="1"/>
</dbReference>
<comment type="pathway">
    <text evidence="3 18">Protein modification; protein ubiquitination.</text>
</comment>